<dbReference type="AlphaFoldDB" id="A0A1H8VIA6"/>
<sequence length="220" mass="24856">MSEMNMEKARFNMVEQQIRTWDVLDPRVLEVLETMPRERFVPDHLRNLAFSDMNLPIGHDEVMLSPKQEGRLLQTAEIYPTEQVLEIGTGSGYLTACIAHMAEHVTSVDYYQDFIDTAGDRLQREAIRNVTLKQGDAGAGWDDGKRYDAIIVGGGLPELHTGFHHSLTIGGRLVLIVGEAPIMEGLLITRVAEDQWSTESLFDTWLPTLVNAPRTREFDF</sequence>
<dbReference type="CDD" id="cd02440">
    <property type="entry name" value="AdoMet_MTases"/>
    <property type="match status" value="1"/>
</dbReference>
<dbReference type="Pfam" id="PF01135">
    <property type="entry name" value="PCMT"/>
    <property type="match status" value="1"/>
</dbReference>
<dbReference type="OrthoDB" id="9810066at2"/>
<dbReference type="GO" id="GO:0004719">
    <property type="term" value="F:protein-L-isoaspartate (D-aspartate) O-methyltransferase activity"/>
    <property type="evidence" value="ECO:0007669"/>
    <property type="project" value="InterPro"/>
</dbReference>
<dbReference type="InterPro" id="IPR029063">
    <property type="entry name" value="SAM-dependent_MTases_sf"/>
</dbReference>
<dbReference type="PANTHER" id="PTHR11579:SF18">
    <property type="entry name" value="PROTEIN-L-ISOASPARTATE O-METHYLTRANSFERASE"/>
    <property type="match status" value="1"/>
</dbReference>
<dbReference type="GO" id="GO:0005737">
    <property type="term" value="C:cytoplasm"/>
    <property type="evidence" value="ECO:0007669"/>
    <property type="project" value="TreeGrafter"/>
</dbReference>
<dbReference type="RefSeq" id="WP_091646070.1">
    <property type="nucleotide sequence ID" value="NZ_FOEG01000012.1"/>
</dbReference>
<dbReference type="PANTHER" id="PTHR11579">
    <property type="entry name" value="PROTEIN-L-ISOASPARTATE O-METHYLTRANSFERASE"/>
    <property type="match status" value="1"/>
</dbReference>
<evidence type="ECO:0000313" key="4">
    <source>
        <dbReference type="EMBL" id="SEP14618.1"/>
    </source>
</evidence>
<evidence type="ECO:0000256" key="2">
    <source>
        <dbReference type="ARBA" id="ARBA00013346"/>
    </source>
</evidence>
<organism evidence="4 5">
    <name type="scientific">Aquisalimonas asiatica</name>
    <dbReference type="NCBI Taxonomy" id="406100"/>
    <lineage>
        <taxon>Bacteria</taxon>
        <taxon>Pseudomonadati</taxon>
        <taxon>Pseudomonadota</taxon>
        <taxon>Gammaproteobacteria</taxon>
        <taxon>Chromatiales</taxon>
        <taxon>Ectothiorhodospiraceae</taxon>
        <taxon>Aquisalimonas</taxon>
    </lineage>
</organism>
<dbReference type="Gene3D" id="3.40.50.150">
    <property type="entry name" value="Vaccinia Virus protein VP39"/>
    <property type="match status" value="1"/>
</dbReference>
<dbReference type="InterPro" id="IPR000682">
    <property type="entry name" value="PCMT"/>
</dbReference>
<protein>
    <recommendedName>
        <fullName evidence="2">Protein-L-isoaspartate O-methyltransferase</fullName>
    </recommendedName>
    <alternativeName>
        <fullName evidence="3">Protein L-isoaspartyl methyltransferase</fullName>
    </alternativeName>
</protein>
<keyword evidence="4" id="KW-0808">Transferase</keyword>
<comment type="similarity">
    <text evidence="1">Belongs to the methyltransferase superfamily. L-isoaspartyl/D-aspartyl protein methyltransferase family.</text>
</comment>
<keyword evidence="5" id="KW-1185">Reference proteome</keyword>
<gene>
    <name evidence="4" type="ORF">SAMN04488052_11264</name>
</gene>
<dbReference type="SUPFAM" id="SSF53335">
    <property type="entry name" value="S-adenosyl-L-methionine-dependent methyltransferases"/>
    <property type="match status" value="1"/>
</dbReference>
<evidence type="ECO:0000256" key="3">
    <source>
        <dbReference type="ARBA" id="ARBA00030757"/>
    </source>
</evidence>
<evidence type="ECO:0000313" key="5">
    <source>
        <dbReference type="Proteomes" id="UP000199657"/>
    </source>
</evidence>
<dbReference type="STRING" id="406100.SAMN04488052_11264"/>
<name>A0A1H8VIA6_9GAMM</name>
<accession>A0A1H8VIA6</accession>
<keyword evidence="4" id="KW-0489">Methyltransferase</keyword>
<dbReference type="GO" id="GO:0032259">
    <property type="term" value="P:methylation"/>
    <property type="evidence" value="ECO:0007669"/>
    <property type="project" value="UniProtKB-KW"/>
</dbReference>
<evidence type="ECO:0000256" key="1">
    <source>
        <dbReference type="ARBA" id="ARBA00005369"/>
    </source>
</evidence>
<dbReference type="EMBL" id="FOEG01000012">
    <property type="protein sequence ID" value="SEP14618.1"/>
    <property type="molecule type" value="Genomic_DNA"/>
</dbReference>
<reference evidence="4 5" key="1">
    <citation type="submission" date="2016-10" db="EMBL/GenBank/DDBJ databases">
        <authorList>
            <person name="de Groot N.N."/>
        </authorList>
    </citation>
    <scope>NUCLEOTIDE SEQUENCE [LARGE SCALE GENOMIC DNA]</scope>
    <source>
        <strain evidence="4 5">CGMCC 1.6291</strain>
    </source>
</reference>
<proteinExistence type="inferred from homology"/>
<dbReference type="Proteomes" id="UP000199657">
    <property type="component" value="Unassembled WGS sequence"/>
</dbReference>